<dbReference type="CDD" id="cd16936">
    <property type="entry name" value="HATPase_RsbW-like"/>
    <property type="match status" value="1"/>
</dbReference>
<dbReference type="RefSeq" id="WP_211041839.1">
    <property type="nucleotide sequence ID" value="NZ_JAELVF020000001.1"/>
</dbReference>
<feature type="region of interest" description="Disordered" evidence="2">
    <location>
        <begin position="159"/>
        <end position="186"/>
    </location>
</feature>
<keyword evidence="4" id="KW-0067">ATP-binding</keyword>
<keyword evidence="5" id="KW-1185">Reference proteome</keyword>
<dbReference type="InterPro" id="IPR050267">
    <property type="entry name" value="Anti-sigma-factor_SerPK"/>
</dbReference>
<dbReference type="InterPro" id="IPR036890">
    <property type="entry name" value="HATPase_C_sf"/>
</dbReference>
<dbReference type="Gene3D" id="3.30.565.10">
    <property type="entry name" value="Histidine kinase-like ATPase, C-terminal domain"/>
    <property type="match status" value="1"/>
</dbReference>
<evidence type="ECO:0000313" key="4">
    <source>
        <dbReference type="EMBL" id="MBU7596275.1"/>
    </source>
</evidence>
<dbReference type="SUPFAM" id="SSF55874">
    <property type="entry name" value="ATPase domain of HSP90 chaperone/DNA topoisomerase II/histidine kinase"/>
    <property type="match status" value="1"/>
</dbReference>
<keyword evidence="1" id="KW-0418">Kinase</keyword>
<name>A0A949JLC6_9ACTN</name>
<evidence type="ECO:0000256" key="2">
    <source>
        <dbReference type="SAM" id="MobiDB-lite"/>
    </source>
</evidence>
<reference evidence="4" key="1">
    <citation type="submission" date="2021-06" db="EMBL/GenBank/DDBJ databases">
        <title>Sequencing of actinobacteria type strains.</title>
        <authorList>
            <person name="Nguyen G.-S."/>
            <person name="Wentzel A."/>
        </authorList>
    </citation>
    <scope>NUCLEOTIDE SEQUENCE</scope>
    <source>
        <strain evidence="4">P38-E01</strain>
    </source>
</reference>
<evidence type="ECO:0000313" key="5">
    <source>
        <dbReference type="Proteomes" id="UP000694501"/>
    </source>
</evidence>
<keyword evidence="4" id="KW-0547">Nucleotide-binding</keyword>
<keyword evidence="1" id="KW-0723">Serine/threonine-protein kinase</keyword>
<dbReference type="PANTHER" id="PTHR35526">
    <property type="entry name" value="ANTI-SIGMA-F FACTOR RSBW-RELATED"/>
    <property type="match status" value="1"/>
</dbReference>
<gene>
    <name evidence="4" type="ORF">JGS22_001135</name>
</gene>
<evidence type="ECO:0000256" key="1">
    <source>
        <dbReference type="ARBA" id="ARBA00022527"/>
    </source>
</evidence>
<protein>
    <submittedName>
        <fullName evidence="4">ATP-binding protein</fullName>
    </submittedName>
</protein>
<sequence length="186" mass="19416">MSTTAQPPRSAAPFPHEGASLGGEAVRSDGGVTRASCCLAATTEAPPFLRTFARGVARRWLLDTDVEDALAVIVTELVTNAVLHSGSPEVSLRLGLDGTTLSVEVRDSGRWRPRETPRREPLDEGAACGRGLTLVAAYASSTRAYPSPQGTRVVADLSVPPACTGSGGRSPNRRVNPQRRTAAGVG</sequence>
<dbReference type="Proteomes" id="UP000694501">
    <property type="component" value="Unassembled WGS sequence"/>
</dbReference>
<feature type="domain" description="Histidine kinase/HSP90-like ATPase" evidence="3">
    <location>
        <begin position="41"/>
        <end position="154"/>
    </location>
</feature>
<comment type="caution">
    <text evidence="4">The sequence shown here is derived from an EMBL/GenBank/DDBJ whole genome shotgun (WGS) entry which is preliminary data.</text>
</comment>
<organism evidence="4 5">
    <name type="scientific">Streptomyces tardus</name>
    <dbReference type="NCBI Taxonomy" id="2780544"/>
    <lineage>
        <taxon>Bacteria</taxon>
        <taxon>Bacillati</taxon>
        <taxon>Actinomycetota</taxon>
        <taxon>Actinomycetes</taxon>
        <taxon>Kitasatosporales</taxon>
        <taxon>Streptomycetaceae</taxon>
        <taxon>Streptomyces</taxon>
    </lineage>
</organism>
<accession>A0A949JLC6</accession>
<dbReference type="InterPro" id="IPR003594">
    <property type="entry name" value="HATPase_dom"/>
</dbReference>
<evidence type="ECO:0000259" key="3">
    <source>
        <dbReference type="Pfam" id="PF13581"/>
    </source>
</evidence>
<dbReference type="GO" id="GO:0005524">
    <property type="term" value="F:ATP binding"/>
    <property type="evidence" value="ECO:0007669"/>
    <property type="project" value="UniProtKB-KW"/>
</dbReference>
<dbReference type="AlphaFoldDB" id="A0A949JLC6"/>
<dbReference type="EMBL" id="JAELVF020000001">
    <property type="protein sequence ID" value="MBU7596275.1"/>
    <property type="molecule type" value="Genomic_DNA"/>
</dbReference>
<dbReference type="GO" id="GO:0004674">
    <property type="term" value="F:protein serine/threonine kinase activity"/>
    <property type="evidence" value="ECO:0007669"/>
    <property type="project" value="UniProtKB-KW"/>
</dbReference>
<dbReference type="Pfam" id="PF13581">
    <property type="entry name" value="HATPase_c_2"/>
    <property type="match status" value="1"/>
</dbReference>
<dbReference type="PANTHER" id="PTHR35526:SF3">
    <property type="entry name" value="ANTI-SIGMA-F FACTOR RSBW"/>
    <property type="match status" value="1"/>
</dbReference>
<proteinExistence type="predicted"/>
<keyword evidence="1" id="KW-0808">Transferase</keyword>
<feature type="region of interest" description="Disordered" evidence="2">
    <location>
        <begin position="1"/>
        <end position="27"/>
    </location>
</feature>